<dbReference type="EMBL" id="CAICTM010000045">
    <property type="protein sequence ID" value="CAB9498781.1"/>
    <property type="molecule type" value="Genomic_DNA"/>
</dbReference>
<evidence type="ECO:0000256" key="1">
    <source>
        <dbReference type="SAM" id="SignalP"/>
    </source>
</evidence>
<keyword evidence="1" id="KW-0732">Signal</keyword>
<dbReference type="Proteomes" id="UP001153069">
    <property type="component" value="Unassembled WGS sequence"/>
</dbReference>
<dbReference type="Gene3D" id="2.100.10.30">
    <property type="entry name" value="Jacalin-like lectin domain"/>
    <property type="match status" value="1"/>
</dbReference>
<dbReference type="Pfam" id="PF01419">
    <property type="entry name" value="Jacalin"/>
    <property type="match status" value="1"/>
</dbReference>
<dbReference type="SUPFAM" id="SSF51101">
    <property type="entry name" value="Mannose-binding lectins"/>
    <property type="match status" value="1"/>
</dbReference>
<reference evidence="3" key="1">
    <citation type="submission" date="2020-06" db="EMBL/GenBank/DDBJ databases">
        <authorList>
            <consortium name="Plant Systems Biology data submission"/>
        </authorList>
    </citation>
    <scope>NUCLEOTIDE SEQUENCE</scope>
    <source>
        <strain evidence="3">D6</strain>
    </source>
</reference>
<evidence type="ECO:0000259" key="2">
    <source>
        <dbReference type="PROSITE" id="PS51752"/>
    </source>
</evidence>
<dbReference type="OrthoDB" id="4325201at2759"/>
<dbReference type="InterPro" id="IPR036404">
    <property type="entry name" value="Jacalin-like_lectin_dom_sf"/>
</dbReference>
<name>A0A9N8DDL9_9STRA</name>
<proteinExistence type="predicted"/>
<keyword evidence="4" id="KW-1185">Reference proteome</keyword>
<dbReference type="PROSITE" id="PS51752">
    <property type="entry name" value="JACALIN_LECTIN"/>
    <property type="match status" value="1"/>
</dbReference>
<evidence type="ECO:0000313" key="4">
    <source>
        <dbReference type="Proteomes" id="UP001153069"/>
    </source>
</evidence>
<comment type="caution">
    <text evidence="3">The sequence shown here is derived from an EMBL/GenBank/DDBJ whole genome shotgun (WGS) entry which is preliminary data.</text>
</comment>
<dbReference type="InterPro" id="IPR001229">
    <property type="entry name" value="Jacalin-like_lectin_dom"/>
</dbReference>
<organism evidence="3 4">
    <name type="scientific">Seminavis robusta</name>
    <dbReference type="NCBI Taxonomy" id="568900"/>
    <lineage>
        <taxon>Eukaryota</taxon>
        <taxon>Sar</taxon>
        <taxon>Stramenopiles</taxon>
        <taxon>Ochrophyta</taxon>
        <taxon>Bacillariophyta</taxon>
        <taxon>Bacillariophyceae</taxon>
        <taxon>Bacillariophycidae</taxon>
        <taxon>Naviculales</taxon>
        <taxon>Naviculaceae</taxon>
        <taxon>Seminavis</taxon>
    </lineage>
</organism>
<feature type="chain" id="PRO_5040216901" description="Jacalin-type lectin domain-containing protein" evidence="1">
    <location>
        <begin position="24"/>
        <end position="216"/>
    </location>
</feature>
<sequence length="216" mass="22946">MISFGRIPFALLVFSLFLQRIRGTTTCYMAKPDPAGGKGGQLFDSGVNFSGVKSFNIVYGPGYSGPHYLKATIRRVFITFQDDGVFDDDMRNDLYQGQRLSASSSNGELSFNVGPDDPIVKVTVWTDGTLANAVQFQVKSGFVSQLYGAPPVEAQPHEFQGDQLVGVYGAFGDAMDSLGFSFISQCTQGSANGGTGRATCSGTEKSPGCLVAITAT</sequence>
<protein>
    <recommendedName>
        <fullName evidence="2">Jacalin-type lectin domain-containing protein</fullName>
    </recommendedName>
</protein>
<dbReference type="AlphaFoldDB" id="A0A9N8DDL9"/>
<evidence type="ECO:0000313" key="3">
    <source>
        <dbReference type="EMBL" id="CAB9498781.1"/>
    </source>
</evidence>
<feature type="signal peptide" evidence="1">
    <location>
        <begin position="1"/>
        <end position="23"/>
    </location>
</feature>
<accession>A0A9N8DDL9</accession>
<gene>
    <name evidence="3" type="ORF">SEMRO_45_G027020.1</name>
</gene>
<feature type="domain" description="Jacalin-type lectin" evidence="2">
    <location>
        <begin position="29"/>
        <end position="184"/>
    </location>
</feature>